<gene>
    <name evidence="1" type="ORF">FKW77_005946</name>
</gene>
<accession>A0A517LHG9</accession>
<dbReference type="Proteomes" id="UP000316270">
    <property type="component" value="Chromosome 12"/>
</dbReference>
<protein>
    <submittedName>
        <fullName evidence="1">Uncharacterized protein</fullName>
    </submittedName>
</protein>
<dbReference type="AlphaFoldDB" id="A0A517LHG9"/>
<proteinExistence type="predicted"/>
<reference evidence="1 2" key="1">
    <citation type="submission" date="2019-07" db="EMBL/GenBank/DDBJ databases">
        <title>Finished genome of Venturia effusa.</title>
        <authorList>
            <person name="Young C.A."/>
            <person name="Cox M.P."/>
            <person name="Ganley A.R.D."/>
            <person name="David W.J."/>
        </authorList>
    </citation>
    <scope>NUCLEOTIDE SEQUENCE [LARGE SCALE GENOMIC DNA]</scope>
    <source>
        <strain evidence="2">albino</strain>
    </source>
</reference>
<evidence type="ECO:0000313" key="1">
    <source>
        <dbReference type="EMBL" id="QDS75026.1"/>
    </source>
</evidence>
<dbReference type="EMBL" id="CP042196">
    <property type="protein sequence ID" value="QDS75026.1"/>
    <property type="molecule type" value="Genomic_DNA"/>
</dbReference>
<organism evidence="1 2">
    <name type="scientific">Venturia effusa</name>
    <dbReference type="NCBI Taxonomy" id="50376"/>
    <lineage>
        <taxon>Eukaryota</taxon>
        <taxon>Fungi</taxon>
        <taxon>Dikarya</taxon>
        <taxon>Ascomycota</taxon>
        <taxon>Pezizomycotina</taxon>
        <taxon>Dothideomycetes</taxon>
        <taxon>Pleosporomycetidae</taxon>
        <taxon>Venturiales</taxon>
        <taxon>Venturiaceae</taxon>
        <taxon>Venturia</taxon>
    </lineage>
</organism>
<sequence length="266" mass="31470">MPRIIRLIDVFKEPPLYPPSLHRHGHKKSLLDLPRELRDRIYNEAIHDAMDPYRAYPLLNILHSYEFCLVSKQIDYEFLEILLSHFFVNQQLDWKREQLTKSRRDFSVPFVDFGPWPLRFGRTMTACRVYVSRCQPYADSPKYEPWLDKAFKKLGTALRMASNLKTVEIRFKNGWGCLWTNREPYFGSWNDDKLEGVAQTFEAAWRHLGALPKLQKIVVVCSCRATSHTKPNWERMEKLAEELKSCKKEKGYTCPRWKAEVRAKSI</sequence>
<keyword evidence="2" id="KW-1185">Reference proteome</keyword>
<name>A0A517LHG9_9PEZI</name>
<evidence type="ECO:0000313" key="2">
    <source>
        <dbReference type="Proteomes" id="UP000316270"/>
    </source>
</evidence>